<gene>
    <name evidence="2" type="ORF">SAMN05660313_01968</name>
</gene>
<protein>
    <recommendedName>
        <fullName evidence="4">DUF3955 domain-containing protein</fullName>
    </recommendedName>
</protein>
<dbReference type="Proteomes" id="UP000183257">
    <property type="component" value="Unassembled WGS sequence"/>
</dbReference>
<keyword evidence="1" id="KW-1133">Transmembrane helix</keyword>
<evidence type="ECO:0008006" key="4">
    <source>
        <dbReference type="Google" id="ProtNLM"/>
    </source>
</evidence>
<keyword evidence="1" id="KW-0812">Transmembrane</keyword>
<sequence length="66" mass="7322">MNKIIFIILFLIAGLLIGYNVTQIDFDDPLNGQSTIALICIVAALCAIVLLVIFMISKKIQEKIKE</sequence>
<accession>A0A1K1PLA5</accession>
<feature type="transmembrane region" description="Helical" evidence="1">
    <location>
        <begin position="36"/>
        <end position="56"/>
    </location>
</feature>
<evidence type="ECO:0000313" key="2">
    <source>
        <dbReference type="EMBL" id="SFW48396.1"/>
    </source>
</evidence>
<name>A0A1K1PLA5_9FLAO</name>
<keyword evidence="3" id="KW-1185">Reference proteome</keyword>
<evidence type="ECO:0000256" key="1">
    <source>
        <dbReference type="SAM" id="Phobius"/>
    </source>
</evidence>
<dbReference type="EMBL" id="FPIY01000002">
    <property type="protein sequence ID" value="SFW48396.1"/>
    <property type="molecule type" value="Genomic_DNA"/>
</dbReference>
<evidence type="ECO:0000313" key="3">
    <source>
        <dbReference type="Proteomes" id="UP000183257"/>
    </source>
</evidence>
<dbReference type="AlphaFoldDB" id="A0A1K1PLA5"/>
<proteinExistence type="predicted"/>
<organism evidence="2 3">
    <name type="scientific">Cellulophaga fucicola</name>
    <dbReference type="NCBI Taxonomy" id="76595"/>
    <lineage>
        <taxon>Bacteria</taxon>
        <taxon>Pseudomonadati</taxon>
        <taxon>Bacteroidota</taxon>
        <taxon>Flavobacteriia</taxon>
        <taxon>Flavobacteriales</taxon>
        <taxon>Flavobacteriaceae</taxon>
        <taxon>Cellulophaga</taxon>
    </lineage>
</organism>
<keyword evidence="1" id="KW-0472">Membrane</keyword>
<dbReference type="RefSeq" id="WP_072303593.1">
    <property type="nucleotide sequence ID" value="NZ_CBDUMO010000009.1"/>
</dbReference>
<reference evidence="3" key="1">
    <citation type="submission" date="2016-11" db="EMBL/GenBank/DDBJ databases">
        <authorList>
            <person name="Varghese N."/>
            <person name="Submissions S."/>
        </authorList>
    </citation>
    <scope>NUCLEOTIDE SEQUENCE [LARGE SCALE GENOMIC DNA]</scope>
    <source>
        <strain evidence="3">DSM 24786</strain>
    </source>
</reference>
<dbReference type="STRING" id="76595.SAMN05660313_01968"/>